<dbReference type="PANTHER" id="PTHR23216">
    <property type="entry name" value="NUCLEOLAR AND COILED-BODY PHOSPHOPROTEIN 1"/>
    <property type="match status" value="1"/>
</dbReference>
<feature type="transmembrane region" description="Helical" evidence="2">
    <location>
        <begin position="373"/>
        <end position="395"/>
    </location>
</feature>
<feature type="compositionally biased region" description="Low complexity" evidence="1">
    <location>
        <begin position="150"/>
        <end position="160"/>
    </location>
</feature>
<evidence type="ECO:0000256" key="2">
    <source>
        <dbReference type="SAM" id="Phobius"/>
    </source>
</evidence>
<keyword evidence="3" id="KW-0732">Signal</keyword>
<feature type="compositionally biased region" description="Low complexity" evidence="1">
    <location>
        <begin position="424"/>
        <end position="448"/>
    </location>
</feature>
<dbReference type="AlphaFoldDB" id="A0A7S2V6T4"/>
<evidence type="ECO:0000256" key="1">
    <source>
        <dbReference type="SAM" id="MobiDB-lite"/>
    </source>
</evidence>
<reference evidence="4" key="1">
    <citation type="submission" date="2021-01" db="EMBL/GenBank/DDBJ databases">
        <authorList>
            <person name="Corre E."/>
            <person name="Pelletier E."/>
            <person name="Niang G."/>
            <person name="Scheremetjew M."/>
            <person name="Finn R."/>
            <person name="Kale V."/>
            <person name="Holt S."/>
            <person name="Cochrane G."/>
            <person name="Meng A."/>
            <person name="Brown T."/>
            <person name="Cohen L."/>
        </authorList>
    </citation>
    <scope>NUCLEOTIDE SEQUENCE</scope>
    <source>
        <strain evidence="4">CCMP125</strain>
    </source>
</reference>
<sequence length="531" mass="56480">MGRNRFDSSSSRNMGFLSVLCLYLLAASDVVSAAAADATLANSQTSKIESPNNLNREQKGREASSYGWKVNQGQVQGGRIIKPRFLMTAPTPAKGNRPSTKSPGSGGMSKGSSKGSSSMSMSAPSKGKGVGTPAPITTDPPSKGKGGASKKGTSMSTKSSKSSKKSVKPSKPPTPDDTPAPSFSVMPTQAPATAAPNTPAPSASPTVNNFPTVLLQTYEVLYTIEQSRFLFPSEYEEVTNLTVTYLNDEFFDAFVTAPLVNLRTVETERIDQDFSFGDPVVIVYQTTLTFTQDSLVPEESELNQILADSFLPPNDEVYRLFLVDSLLECCDTNLFTTTSVIGFQFVTAASERDSDAAGAGSDGVFGTSGDDNIMIFAFAGAGAGLVAFLMVLLGLSAYDRRKEQRGQLLEGGALYEKGDGQTVGGETEAETTVAGDISSSWDSVSSPRRSAKKTHQRPPSKVMKQGGALRAPSPSSSDMSPLHHNDEDDSQDPQATHRQQLEGDDDSFVDEPLDDKPAVKDPPARAQTTRQ</sequence>
<feature type="signal peptide" evidence="3">
    <location>
        <begin position="1"/>
        <end position="33"/>
    </location>
</feature>
<evidence type="ECO:0000313" key="4">
    <source>
        <dbReference type="EMBL" id="CAD9939320.1"/>
    </source>
</evidence>
<keyword evidence="2" id="KW-1133">Transmembrane helix</keyword>
<protein>
    <recommendedName>
        <fullName evidence="5">SEA domain-containing protein</fullName>
    </recommendedName>
</protein>
<accession>A0A7S2V6T4</accession>
<dbReference type="EMBL" id="HBHT01000153">
    <property type="protein sequence ID" value="CAD9939320.1"/>
    <property type="molecule type" value="Transcribed_RNA"/>
</dbReference>
<name>A0A7S2V6T4_9STRA</name>
<proteinExistence type="predicted"/>
<feature type="region of interest" description="Disordered" evidence="1">
    <location>
        <begin position="88"/>
        <end position="207"/>
    </location>
</feature>
<feature type="region of interest" description="Disordered" evidence="1">
    <location>
        <begin position="415"/>
        <end position="531"/>
    </location>
</feature>
<dbReference type="InterPro" id="IPR039191">
    <property type="entry name" value="Nopp140-like"/>
</dbReference>
<feature type="chain" id="PRO_5031242594" description="SEA domain-containing protein" evidence="3">
    <location>
        <begin position="34"/>
        <end position="531"/>
    </location>
</feature>
<evidence type="ECO:0000256" key="3">
    <source>
        <dbReference type="SAM" id="SignalP"/>
    </source>
</evidence>
<dbReference type="PANTHER" id="PTHR23216:SF1">
    <property type="entry name" value="NUCLEOLAR AND COILED-BODY PHOSPHOPROTEIN 1"/>
    <property type="match status" value="1"/>
</dbReference>
<feature type="compositionally biased region" description="Basic and acidic residues" evidence="1">
    <location>
        <begin position="514"/>
        <end position="523"/>
    </location>
</feature>
<feature type="region of interest" description="Disordered" evidence="1">
    <location>
        <begin position="40"/>
        <end position="71"/>
    </location>
</feature>
<evidence type="ECO:0008006" key="5">
    <source>
        <dbReference type="Google" id="ProtNLM"/>
    </source>
</evidence>
<organism evidence="4">
    <name type="scientific">Entomoneis paludosa</name>
    <dbReference type="NCBI Taxonomy" id="265537"/>
    <lineage>
        <taxon>Eukaryota</taxon>
        <taxon>Sar</taxon>
        <taxon>Stramenopiles</taxon>
        <taxon>Ochrophyta</taxon>
        <taxon>Bacillariophyta</taxon>
        <taxon>Bacillariophyceae</taxon>
        <taxon>Bacillariophycidae</taxon>
        <taxon>Entomoneidaceae</taxon>
        <taxon>Entomoneis</taxon>
    </lineage>
</organism>
<feature type="compositionally biased region" description="Low complexity" evidence="1">
    <location>
        <begin position="179"/>
        <end position="206"/>
    </location>
</feature>
<gene>
    <name evidence="4" type="ORF">APAL1065_LOCUS97</name>
</gene>
<keyword evidence="2" id="KW-0812">Transmembrane</keyword>
<feature type="compositionally biased region" description="Acidic residues" evidence="1">
    <location>
        <begin position="502"/>
        <end position="513"/>
    </location>
</feature>
<feature type="compositionally biased region" description="Low complexity" evidence="1">
    <location>
        <begin position="110"/>
        <end position="127"/>
    </location>
</feature>
<feature type="compositionally biased region" description="Basic residues" evidence="1">
    <location>
        <begin position="449"/>
        <end position="458"/>
    </location>
</feature>
<feature type="compositionally biased region" description="Polar residues" evidence="1">
    <location>
        <begin position="40"/>
        <end position="55"/>
    </location>
</feature>
<dbReference type="GO" id="GO:0005730">
    <property type="term" value="C:nucleolus"/>
    <property type="evidence" value="ECO:0007669"/>
    <property type="project" value="InterPro"/>
</dbReference>
<keyword evidence="2" id="KW-0472">Membrane</keyword>